<reference evidence="2 3" key="1">
    <citation type="submission" date="2018-03" db="EMBL/GenBank/DDBJ databases">
        <title>Genomic Encyclopedia of Archaeal and Bacterial Type Strains, Phase II (KMG-II): from individual species to whole genera.</title>
        <authorList>
            <person name="Goeker M."/>
        </authorList>
    </citation>
    <scope>NUCLEOTIDE SEQUENCE [LARGE SCALE GENOMIC DNA]</scope>
    <source>
        <strain evidence="2 3">DSM 100214</strain>
    </source>
</reference>
<gene>
    <name evidence="2" type="ORF">CLV62_101302</name>
</gene>
<comment type="caution">
    <text evidence="2">The sequence shown here is derived from an EMBL/GenBank/DDBJ whole genome shotgun (WGS) entry which is preliminary data.</text>
</comment>
<evidence type="ECO:0000313" key="3">
    <source>
        <dbReference type="Proteomes" id="UP000247973"/>
    </source>
</evidence>
<dbReference type="Proteomes" id="UP000247973">
    <property type="component" value="Unassembled WGS sequence"/>
</dbReference>
<evidence type="ECO:0000313" key="2">
    <source>
        <dbReference type="EMBL" id="PXV69033.1"/>
    </source>
</evidence>
<evidence type="ECO:0000256" key="1">
    <source>
        <dbReference type="SAM" id="SignalP"/>
    </source>
</evidence>
<feature type="chain" id="PRO_5016152581" evidence="1">
    <location>
        <begin position="21"/>
        <end position="240"/>
    </location>
</feature>
<feature type="signal peptide" evidence="1">
    <location>
        <begin position="1"/>
        <end position="20"/>
    </location>
</feature>
<dbReference type="AlphaFoldDB" id="A0A2V3PTT8"/>
<accession>A0A2V3PTT8</accession>
<keyword evidence="1" id="KW-0732">Signal</keyword>
<keyword evidence="3" id="KW-1185">Reference proteome</keyword>
<organism evidence="2 3">
    <name type="scientific">Dysgonomonas alginatilytica</name>
    <dbReference type="NCBI Taxonomy" id="1605892"/>
    <lineage>
        <taxon>Bacteria</taxon>
        <taxon>Pseudomonadati</taxon>
        <taxon>Bacteroidota</taxon>
        <taxon>Bacteroidia</taxon>
        <taxon>Bacteroidales</taxon>
        <taxon>Dysgonomonadaceae</taxon>
        <taxon>Dysgonomonas</taxon>
    </lineage>
</organism>
<protein>
    <submittedName>
        <fullName evidence="2">Uncharacterized protein</fullName>
    </submittedName>
</protein>
<name>A0A2V3PTT8_9BACT</name>
<dbReference type="EMBL" id="QICL01000001">
    <property type="protein sequence ID" value="PXV69033.1"/>
    <property type="molecule type" value="Genomic_DNA"/>
</dbReference>
<proteinExistence type="predicted"/>
<sequence>MMRKYILFFLIISVVPVLFAQVGVNTTSPAGVFHIDPNKNSPTTVTDDVVVDVTGNMGLGTLSPAAKVHIAVPAGNVAFRMTDGSQAADRILMSDASGNASWGVIKGSGGYTMKVTAAKTFPNAAATLMPLDGSNTQINIVSAGNYLVTIRWSGTTTTIGASGAVSAYFYLRKNGSNVDAIEYYVPATANTPFAFTTMLMATNCVPGNYLQVYVTPSVGGQPWVINGSGTVNPSIVVFRM</sequence>